<dbReference type="InterPro" id="IPR003754">
    <property type="entry name" value="4pyrrol_synth_uPrphyn_synth"/>
</dbReference>
<comment type="similarity">
    <text evidence="2 9">Belongs to the uroporphyrinogen-III synthase family.</text>
</comment>
<comment type="catalytic activity">
    <reaction evidence="8 9">
        <text>hydroxymethylbilane = uroporphyrinogen III + H2O</text>
        <dbReference type="Rhea" id="RHEA:18965"/>
        <dbReference type="ChEBI" id="CHEBI:15377"/>
        <dbReference type="ChEBI" id="CHEBI:57308"/>
        <dbReference type="ChEBI" id="CHEBI:57845"/>
        <dbReference type="EC" id="4.2.1.75"/>
    </reaction>
</comment>
<comment type="caution">
    <text evidence="11">The sequence shown here is derived from an EMBL/GenBank/DDBJ whole genome shotgun (WGS) entry which is preliminary data.</text>
</comment>
<evidence type="ECO:0000256" key="1">
    <source>
        <dbReference type="ARBA" id="ARBA00004772"/>
    </source>
</evidence>
<evidence type="ECO:0000313" key="11">
    <source>
        <dbReference type="EMBL" id="MFC3052188.1"/>
    </source>
</evidence>
<dbReference type="Proteomes" id="UP001595444">
    <property type="component" value="Unassembled WGS sequence"/>
</dbReference>
<dbReference type="InterPro" id="IPR036108">
    <property type="entry name" value="4pyrrol_syn_uPrphyn_synt_sf"/>
</dbReference>
<dbReference type="RefSeq" id="WP_194214125.1">
    <property type="nucleotide sequence ID" value="NZ_CP061205.1"/>
</dbReference>
<evidence type="ECO:0000256" key="3">
    <source>
        <dbReference type="ARBA" id="ARBA00013109"/>
    </source>
</evidence>
<comment type="pathway">
    <text evidence="1 9">Porphyrin-containing compound metabolism; protoporphyrin-IX biosynthesis; coproporphyrinogen-III from 5-aminolevulinate: step 3/4.</text>
</comment>
<evidence type="ECO:0000313" key="12">
    <source>
        <dbReference type="Proteomes" id="UP001595444"/>
    </source>
</evidence>
<evidence type="ECO:0000256" key="2">
    <source>
        <dbReference type="ARBA" id="ARBA00008133"/>
    </source>
</evidence>
<proteinExistence type="inferred from homology"/>
<accession>A0ABV7D4T2</accession>
<dbReference type="GO" id="GO:0004852">
    <property type="term" value="F:uroporphyrinogen-III synthase activity"/>
    <property type="evidence" value="ECO:0007669"/>
    <property type="project" value="UniProtKB-EC"/>
</dbReference>
<keyword evidence="5 9" id="KW-0627">Porphyrin biosynthesis</keyword>
<dbReference type="Gene3D" id="3.40.50.10090">
    <property type="match status" value="2"/>
</dbReference>
<evidence type="ECO:0000256" key="5">
    <source>
        <dbReference type="ARBA" id="ARBA00023244"/>
    </source>
</evidence>
<reference evidence="12" key="1">
    <citation type="journal article" date="2019" name="Int. J. Syst. Evol. Microbiol.">
        <title>The Global Catalogue of Microorganisms (GCM) 10K type strain sequencing project: providing services to taxonomists for standard genome sequencing and annotation.</title>
        <authorList>
            <consortium name="The Broad Institute Genomics Platform"/>
            <consortium name="The Broad Institute Genome Sequencing Center for Infectious Disease"/>
            <person name="Wu L."/>
            <person name="Ma J."/>
        </authorList>
    </citation>
    <scope>NUCLEOTIDE SEQUENCE [LARGE SCALE GENOMIC DNA]</scope>
    <source>
        <strain evidence="12">KCTC 62164</strain>
    </source>
</reference>
<dbReference type="Pfam" id="PF02602">
    <property type="entry name" value="HEM4"/>
    <property type="match status" value="1"/>
</dbReference>
<dbReference type="PANTHER" id="PTHR38042:SF1">
    <property type="entry name" value="UROPORPHYRINOGEN-III SYNTHASE, CHLOROPLASTIC"/>
    <property type="match status" value="1"/>
</dbReference>
<keyword evidence="4 9" id="KW-0456">Lyase</keyword>
<dbReference type="EMBL" id="JBHRSL010000010">
    <property type="protein sequence ID" value="MFC3052188.1"/>
    <property type="molecule type" value="Genomic_DNA"/>
</dbReference>
<keyword evidence="12" id="KW-1185">Reference proteome</keyword>
<evidence type="ECO:0000259" key="10">
    <source>
        <dbReference type="Pfam" id="PF02602"/>
    </source>
</evidence>
<evidence type="ECO:0000256" key="6">
    <source>
        <dbReference type="ARBA" id="ARBA00037589"/>
    </source>
</evidence>
<dbReference type="PANTHER" id="PTHR38042">
    <property type="entry name" value="UROPORPHYRINOGEN-III SYNTHASE, CHLOROPLASTIC"/>
    <property type="match status" value="1"/>
</dbReference>
<organism evidence="11 12">
    <name type="scientific">Kordiimonas pumila</name>
    <dbReference type="NCBI Taxonomy" id="2161677"/>
    <lineage>
        <taxon>Bacteria</taxon>
        <taxon>Pseudomonadati</taxon>
        <taxon>Pseudomonadota</taxon>
        <taxon>Alphaproteobacteria</taxon>
        <taxon>Kordiimonadales</taxon>
        <taxon>Kordiimonadaceae</taxon>
        <taxon>Kordiimonas</taxon>
    </lineage>
</organism>
<evidence type="ECO:0000256" key="8">
    <source>
        <dbReference type="ARBA" id="ARBA00048617"/>
    </source>
</evidence>
<comment type="function">
    <text evidence="6 9">Catalyzes cyclization of the linear tetrapyrrole, hydroxymethylbilane, to the macrocyclic uroporphyrinogen III.</text>
</comment>
<evidence type="ECO:0000256" key="9">
    <source>
        <dbReference type="RuleBase" id="RU366031"/>
    </source>
</evidence>
<sequence length="231" mass="25598">MSTFLMTRPADEARKSGQKLESLGHRVVYAPMIKIEQVSFELPDESRSLIITSKNGARYGLPNISNKGRPIFAVGDQTALEARALGFTNVTTGPGTARQLIPLLLECGISQKREYTHLCGNNIAYDIADVLRQEGLDANNTVTYQAVPNRVFSPSVQEEMEHGTIDGVLFYSPRTATIFEETVSESDCHHWLPKLDAYCFSNRVADELLGPWKTISSAVLPTEKALFSLFE</sequence>
<name>A0ABV7D4T2_9PROT</name>
<dbReference type="InterPro" id="IPR039793">
    <property type="entry name" value="UROS/Hem4"/>
</dbReference>
<gene>
    <name evidence="11" type="ORF">ACFOKA_09760</name>
</gene>
<protein>
    <recommendedName>
        <fullName evidence="7 9">Uroporphyrinogen-III synthase</fullName>
        <ecNumber evidence="3 9">4.2.1.75</ecNumber>
    </recommendedName>
</protein>
<feature type="domain" description="Tetrapyrrole biosynthesis uroporphyrinogen III synthase" evidence="10">
    <location>
        <begin position="18"/>
        <end position="227"/>
    </location>
</feature>
<evidence type="ECO:0000256" key="4">
    <source>
        <dbReference type="ARBA" id="ARBA00023239"/>
    </source>
</evidence>
<dbReference type="CDD" id="cd06578">
    <property type="entry name" value="HemD"/>
    <property type="match status" value="1"/>
</dbReference>
<dbReference type="EC" id="4.2.1.75" evidence="3 9"/>
<evidence type="ECO:0000256" key="7">
    <source>
        <dbReference type="ARBA" id="ARBA00040167"/>
    </source>
</evidence>
<dbReference type="SUPFAM" id="SSF69618">
    <property type="entry name" value="HemD-like"/>
    <property type="match status" value="1"/>
</dbReference>